<accession>A0A9W6XPM3</accession>
<protein>
    <submittedName>
        <fullName evidence="2">Unnamed protein product</fullName>
    </submittedName>
</protein>
<dbReference type="Proteomes" id="UP001165121">
    <property type="component" value="Unassembled WGS sequence"/>
</dbReference>
<reference evidence="2" key="1">
    <citation type="submission" date="2023-04" db="EMBL/GenBank/DDBJ databases">
        <title>Phytophthora fragariaefolia NBRC 109709.</title>
        <authorList>
            <person name="Ichikawa N."/>
            <person name="Sato H."/>
            <person name="Tonouchi N."/>
        </authorList>
    </citation>
    <scope>NUCLEOTIDE SEQUENCE</scope>
    <source>
        <strain evidence="2">NBRC 109709</strain>
    </source>
</reference>
<evidence type="ECO:0000313" key="2">
    <source>
        <dbReference type="EMBL" id="GMF42540.1"/>
    </source>
</evidence>
<dbReference type="AlphaFoldDB" id="A0A9W6XPM3"/>
<dbReference type="EMBL" id="BSXT01001453">
    <property type="protein sequence ID" value="GMF42540.1"/>
    <property type="molecule type" value="Genomic_DNA"/>
</dbReference>
<sequence>MSLPTGTQQADEQFLADVLALLDVDAAETELEPPQCSPEPTRKRQRPSTSSDTAAKPKRVRKDATPRVRNKAKIEILRHEIKGLEAVLASLQNSKRRAIDLGRRQAGSLWKFIASKQSFERERAEHQNMGLKRMLSQQCAFTRFLSMVLTEWDNLPIPDSSFEHVYAARCPRVSTTP</sequence>
<organism evidence="2 3">
    <name type="scientific">Phytophthora fragariaefolia</name>
    <dbReference type="NCBI Taxonomy" id="1490495"/>
    <lineage>
        <taxon>Eukaryota</taxon>
        <taxon>Sar</taxon>
        <taxon>Stramenopiles</taxon>
        <taxon>Oomycota</taxon>
        <taxon>Peronosporomycetes</taxon>
        <taxon>Peronosporales</taxon>
        <taxon>Peronosporaceae</taxon>
        <taxon>Phytophthora</taxon>
    </lineage>
</organism>
<dbReference type="OrthoDB" id="97348at2759"/>
<comment type="caution">
    <text evidence="2">The sequence shown here is derived from an EMBL/GenBank/DDBJ whole genome shotgun (WGS) entry which is preliminary data.</text>
</comment>
<keyword evidence="3" id="KW-1185">Reference proteome</keyword>
<evidence type="ECO:0000256" key="1">
    <source>
        <dbReference type="SAM" id="MobiDB-lite"/>
    </source>
</evidence>
<name>A0A9W6XPM3_9STRA</name>
<feature type="region of interest" description="Disordered" evidence="1">
    <location>
        <begin position="27"/>
        <end position="67"/>
    </location>
</feature>
<evidence type="ECO:0000313" key="3">
    <source>
        <dbReference type="Proteomes" id="UP001165121"/>
    </source>
</evidence>
<gene>
    <name evidence="2" type="ORF">Pfra01_001397600</name>
</gene>
<proteinExistence type="predicted"/>